<dbReference type="InterPro" id="IPR000182">
    <property type="entry name" value="GNAT_dom"/>
</dbReference>
<evidence type="ECO:0000256" key="1">
    <source>
        <dbReference type="SAM" id="MobiDB-lite"/>
    </source>
</evidence>
<dbReference type="InterPro" id="IPR052523">
    <property type="entry name" value="Trichothecene_AcTrans"/>
</dbReference>
<dbReference type="InterPro" id="IPR016181">
    <property type="entry name" value="Acyl_CoA_acyltransferase"/>
</dbReference>
<dbReference type="PANTHER" id="PTHR42791">
    <property type="entry name" value="GNAT FAMILY ACETYLTRANSFERASE"/>
    <property type="match status" value="1"/>
</dbReference>
<dbReference type="RefSeq" id="XP_046013339.1">
    <property type="nucleotide sequence ID" value="XM_046154095.1"/>
</dbReference>
<feature type="region of interest" description="Disordered" evidence="1">
    <location>
        <begin position="1"/>
        <end position="20"/>
    </location>
</feature>
<dbReference type="GO" id="GO:0016747">
    <property type="term" value="F:acyltransferase activity, transferring groups other than amino-acyl groups"/>
    <property type="evidence" value="ECO:0007669"/>
    <property type="project" value="InterPro"/>
</dbReference>
<feature type="domain" description="N-acetyltransferase" evidence="2">
    <location>
        <begin position="109"/>
        <end position="275"/>
    </location>
</feature>
<reference evidence="3" key="1">
    <citation type="journal article" date="2021" name="Nat. Commun.">
        <title>Genetic determinants of endophytism in the Arabidopsis root mycobiome.</title>
        <authorList>
            <person name="Mesny F."/>
            <person name="Miyauchi S."/>
            <person name="Thiergart T."/>
            <person name="Pickel B."/>
            <person name="Atanasova L."/>
            <person name="Karlsson M."/>
            <person name="Huettel B."/>
            <person name="Barry K.W."/>
            <person name="Haridas S."/>
            <person name="Chen C."/>
            <person name="Bauer D."/>
            <person name="Andreopoulos W."/>
            <person name="Pangilinan J."/>
            <person name="LaButti K."/>
            <person name="Riley R."/>
            <person name="Lipzen A."/>
            <person name="Clum A."/>
            <person name="Drula E."/>
            <person name="Henrissat B."/>
            <person name="Kohler A."/>
            <person name="Grigoriev I.V."/>
            <person name="Martin F.M."/>
            <person name="Hacquard S."/>
        </authorList>
    </citation>
    <scope>NUCLEOTIDE SEQUENCE</scope>
    <source>
        <strain evidence="3">MPI-CAGE-CH-0230</strain>
    </source>
</reference>
<dbReference type="GeneID" id="70183641"/>
<dbReference type="PROSITE" id="PS51186">
    <property type="entry name" value="GNAT"/>
    <property type="match status" value="1"/>
</dbReference>
<proteinExistence type="predicted"/>
<dbReference type="Pfam" id="PF00583">
    <property type="entry name" value="Acetyltransf_1"/>
    <property type="match status" value="1"/>
</dbReference>
<dbReference type="SUPFAM" id="SSF55729">
    <property type="entry name" value="Acyl-CoA N-acyltransferases (Nat)"/>
    <property type="match status" value="1"/>
</dbReference>
<gene>
    <name evidence="3" type="ORF">B0I36DRAFT_324388</name>
</gene>
<name>A0A9P8Y7E8_9PEZI</name>
<dbReference type="OrthoDB" id="512662at2759"/>
<organism evidence="3 4">
    <name type="scientific">Microdochium trichocladiopsis</name>
    <dbReference type="NCBI Taxonomy" id="1682393"/>
    <lineage>
        <taxon>Eukaryota</taxon>
        <taxon>Fungi</taxon>
        <taxon>Dikarya</taxon>
        <taxon>Ascomycota</taxon>
        <taxon>Pezizomycotina</taxon>
        <taxon>Sordariomycetes</taxon>
        <taxon>Xylariomycetidae</taxon>
        <taxon>Xylariales</taxon>
        <taxon>Microdochiaceae</taxon>
        <taxon>Microdochium</taxon>
    </lineage>
</organism>
<feature type="region of interest" description="Disordered" evidence="1">
    <location>
        <begin position="139"/>
        <end position="169"/>
    </location>
</feature>
<sequence>MASLVGQPASAPAQQPQQGQPLRLLPATLADLETCTRLELEAMLATSQLARVLHPDGITDAVVAEQTAAKAKKFGIPEVEYIKGVLPPQAGDNDGDNGGDNGAVMVGYLRMYTWATDEAARIQPPYGSAVDDDKTISHGAEKESASAPRPDSDATNAAPASSDDATGLQKIKIQERAVHDGLRERHVSGKKAVYVSALMVRPEYHGKGGYGRQLLTHALDRARDLGLLVFLIAQPTALGFYQRMGLRVLETAVVDFGESSGLGEHRPSLMCFDAGSGSR</sequence>
<protein>
    <recommendedName>
        <fullName evidence="2">N-acetyltransferase domain-containing protein</fullName>
    </recommendedName>
</protein>
<dbReference type="EMBL" id="JAGTJQ010000005">
    <property type="protein sequence ID" value="KAH7031659.1"/>
    <property type="molecule type" value="Genomic_DNA"/>
</dbReference>
<evidence type="ECO:0000313" key="3">
    <source>
        <dbReference type="EMBL" id="KAH7031659.1"/>
    </source>
</evidence>
<dbReference type="CDD" id="cd04301">
    <property type="entry name" value="NAT_SF"/>
    <property type="match status" value="1"/>
</dbReference>
<dbReference type="Proteomes" id="UP000756346">
    <property type="component" value="Unassembled WGS sequence"/>
</dbReference>
<accession>A0A9P8Y7E8</accession>
<dbReference type="Gene3D" id="3.40.630.30">
    <property type="match status" value="1"/>
</dbReference>
<evidence type="ECO:0000313" key="4">
    <source>
        <dbReference type="Proteomes" id="UP000756346"/>
    </source>
</evidence>
<keyword evidence="4" id="KW-1185">Reference proteome</keyword>
<comment type="caution">
    <text evidence="3">The sequence shown here is derived from an EMBL/GenBank/DDBJ whole genome shotgun (WGS) entry which is preliminary data.</text>
</comment>
<dbReference type="AlphaFoldDB" id="A0A9P8Y7E8"/>
<dbReference type="PANTHER" id="PTHR42791:SF17">
    <property type="entry name" value="ACETYLTRANSFERASE, GNAT FAMILY FAMILY (AFU_ORTHOLOGUE AFUA_8G05690)"/>
    <property type="match status" value="1"/>
</dbReference>
<feature type="compositionally biased region" description="Low complexity" evidence="1">
    <location>
        <begin position="7"/>
        <end position="20"/>
    </location>
</feature>
<evidence type="ECO:0000259" key="2">
    <source>
        <dbReference type="PROSITE" id="PS51186"/>
    </source>
</evidence>